<name>A0AAV7QNC2_PLEWA</name>
<protein>
    <submittedName>
        <fullName evidence="1">Uncharacterized protein</fullName>
    </submittedName>
</protein>
<keyword evidence="2" id="KW-1185">Reference proteome</keyword>
<proteinExistence type="predicted"/>
<evidence type="ECO:0000313" key="1">
    <source>
        <dbReference type="EMBL" id="KAJ1140635.1"/>
    </source>
</evidence>
<reference evidence="1" key="1">
    <citation type="journal article" date="2022" name="bioRxiv">
        <title>Sequencing and chromosome-scale assembly of the giantPleurodeles waltlgenome.</title>
        <authorList>
            <person name="Brown T."/>
            <person name="Elewa A."/>
            <person name="Iarovenko S."/>
            <person name="Subramanian E."/>
            <person name="Araus A.J."/>
            <person name="Petzold A."/>
            <person name="Susuki M."/>
            <person name="Suzuki K.-i.T."/>
            <person name="Hayashi T."/>
            <person name="Toyoda A."/>
            <person name="Oliveira C."/>
            <person name="Osipova E."/>
            <person name="Leigh N.D."/>
            <person name="Simon A."/>
            <person name="Yun M.H."/>
        </authorList>
    </citation>
    <scope>NUCLEOTIDE SEQUENCE</scope>
    <source>
        <strain evidence="1">20211129_DDA</strain>
        <tissue evidence="1">Liver</tissue>
    </source>
</reference>
<evidence type="ECO:0000313" key="2">
    <source>
        <dbReference type="Proteomes" id="UP001066276"/>
    </source>
</evidence>
<comment type="caution">
    <text evidence="1">The sequence shown here is derived from an EMBL/GenBank/DDBJ whole genome shotgun (WGS) entry which is preliminary data.</text>
</comment>
<gene>
    <name evidence="1" type="ORF">NDU88_006984</name>
</gene>
<accession>A0AAV7QNC2</accession>
<sequence>MVSLPASWCARLRQSLQRLLQVQVTSAKEWLHPQSLMASTLDVMPWAHLQLGQVVHHNLLHWTPASRNYEALIPASALNHQDILW</sequence>
<dbReference type="EMBL" id="JANPWB010000010">
    <property type="protein sequence ID" value="KAJ1140635.1"/>
    <property type="molecule type" value="Genomic_DNA"/>
</dbReference>
<dbReference type="AlphaFoldDB" id="A0AAV7QNC2"/>
<organism evidence="1 2">
    <name type="scientific">Pleurodeles waltl</name>
    <name type="common">Iberian ribbed newt</name>
    <dbReference type="NCBI Taxonomy" id="8319"/>
    <lineage>
        <taxon>Eukaryota</taxon>
        <taxon>Metazoa</taxon>
        <taxon>Chordata</taxon>
        <taxon>Craniata</taxon>
        <taxon>Vertebrata</taxon>
        <taxon>Euteleostomi</taxon>
        <taxon>Amphibia</taxon>
        <taxon>Batrachia</taxon>
        <taxon>Caudata</taxon>
        <taxon>Salamandroidea</taxon>
        <taxon>Salamandridae</taxon>
        <taxon>Pleurodelinae</taxon>
        <taxon>Pleurodeles</taxon>
    </lineage>
</organism>
<dbReference type="Proteomes" id="UP001066276">
    <property type="component" value="Chromosome 6"/>
</dbReference>